<dbReference type="Proteomes" id="UP000823941">
    <property type="component" value="Chromosome 13"/>
</dbReference>
<feature type="region of interest" description="Disordered" evidence="1">
    <location>
        <begin position="57"/>
        <end position="83"/>
    </location>
</feature>
<feature type="compositionally biased region" description="Polar residues" evidence="1">
    <location>
        <begin position="57"/>
        <end position="68"/>
    </location>
</feature>
<evidence type="ECO:0000313" key="3">
    <source>
        <dbReference type="Proteomes" id="UP000823941"/>
    </source>
</evidence>
<evidence type="ECO:0000313" key="2">
    <source>
        <dbReference type="EMBL" id="KAG7305324.1"/>
    </source>
</evidence>
<feature type="compositionally biased region" description="Low complexity" evidence="1">
    <location>
        <begin position="116"/>
        <end position="129"/>
    </location>
</feature>
<name>A0ABQ7QJB9_PLUXY</name>
<accession>A0ABQ7QJB9</accession>
<organism evidence="2 3">
    <name type="scientific">Plutella xylostella</name>
    <name type="common">Diamondback moth</name>
    <name type="synonym">Plutella maculipennis</name>
    <dbReference type="NCBI Taxonomy" id="51655"/>
    <lineage>
        <taxon>Eukaryota</taxon>
        <taxon>Metazoa</taxon>
        <taxon>Ecdysozoa</taxon>
        <taxon>Arthropoda</taxon>
        <taxon>Hexapoda</taxon>
        <taxon>Insecta</taxon>
        <taxon>Pterygota</taxon>
        <taxon>Neoptera</taxon>
        <taxon>Endopterygota</taxon>
        <taxon>Lepidoptera</taxon>
        <taxon>Glossata</taxon>
        <taxon>Ditrysia</taxon>
        <taxon>Yponomeutoidea</taxon>
        <taxon>Plutellidae</taxon>
        <taxon>Plutella</taxon>
    </lineage>
</organism>
<dbReference type="EMBL" id="JAHIBW010000013">
    <property type="protein sequence ID" value="KAG7305324.1"/>
    <property type="molecule type" value="Genomic_DNA"/>
</dbReference>
<protein>
    <submittedName>
        <fullName evidence="2">Uncharacterized protein</fullName>
    </submittedName>
</protein>
<proteinExistence type="predicted"/>
<sequence>MGPQFVFKTYTHCGSNSSLSEAEAVEVETSVGRPVARSNPVNVPGVRPIVPVLIDSGSASSLEQSPSDSFRRKSLLSESGRASVCDVQLREDLAEAMKEDQGIAASGRFEPEPEELSSSSFSSASRASLDPPSSPTPSCGGDNLLQFPGDSSSSV</sequence>
<gene>
    <name evidence="2" type="ORF">JYU34_009386</name>
</gene>
<feature type="region of interest" description="Disordered" evidence="1">
    <location>
        <begin position="96"/>
        <end position="155"/>
    </location>
</feature>
<comment type="caution">
    <text evidence="2">The sequence shown here is derived from an EMBL/GenBank/DDBJ whole genome shotgun (WGS) entry which is preliminary data.</text>
</comment>
<evidence type="ECO:0000256" key="1">
    <source>
        <dbReference type="SAM" id="MobiDB-lite"/>
    </source>
</evidence>
<reference evidence="2 3" key="1">
    <citation type="submission" date="2021-06" db="EMBL/GenBank/DDBJ databases">
        <title>A haploid diamondback moth (Plutella xylostella L.) genome assembly resolves 31 chromosomes and identifies a diamide resistance mutation.</title>
        <authorList>
            <person name="Ward C.M."/>
            <person name="Perry K.D."/>
            <person name="Baker G."/>
            <person name="Powis K."/>
            <person name="Heckel D.G."/>
            <person name="Baxter S.W."/>
        </authorList>
    </citation>
    <scope>NUCLEOTIDE SEQUENCE [LARGE SCALE GENOMIC DNA]</scope>
    <source>
        <strain evidence="2 3">LV</strain>
        <tissue evidence="2">Single pupa</tissue>
    </source>
</reference>
<keyword evidence="3" id="KW-1185">Reference proteome</keyword>